<reference evidence="2 3" key="1">
    <citation type="journal article" date="2016" name="Nat. Commun.">
        <title>Thousands of microbial genomes shed light on interconnected biogeochemical processes in an aquifer system.</title>
        <authorList>
            <person name="Anantharaman K."/>
            <person name="Brown C.T."/>
            <person name="Hug L.A."/>
            <person name="Sharon I."/>
            <person name="Castelle C.J."/>
            <person name="Probst A.J."/>
            <person name="Thomas B.C."/>
            <person name="Singh A."/>
            <person name="Wilkins M.J."/>
            <person name="Karaoz U."/>
            <person name="Brodie E.L."/>
            <person name="Williams K.H."/>
            <person name="Hubbard S.S."/>
            <person name="Banfield J.F."/>
        </authorList>
    </citation>
    <scope>NUCLEOTIDE SEQUENCE [LARGE SCALE GENOMIC DNA]</scope>
</reference>
<dbReference type="Proteomes" id="UP000177817">
    <property type="component" value="Unassembled WGS sequence"/>
</dbReference>
<name>A0A1G2BL63_9BACT</name>
<feature type="transmembrane region" description="Helical" evidence="1">
    <location>
        <begin position="24"/>
        <end position="43"/>
    </location>
</feature>
<evidence type="ECO:0000313" key="3">
    <source>
        <dbReference type="Proteomes" id="UP000177817"/>
    </source>
</evidence>
<keyword evidence="1" id="KW-0812">Transmembrane</keyword>
<comment type="caution">
    <text evidence="2">The sequence shown here is derived from an EMBL/GenBank/DDBJ whole genome shotgun (WGS) entry which is preliminary data.</text>
</comment>
<proteinExistence type="predicted"/>
<evidence type="ECO:0000256" key="1">
    <source>
        <dbReference type="SAM" id="Phobius"/>
    </source>
</evidence>
<keyword evidence="1" id="KW-0472">Membrane</keyword>
<accession>A0A1G2BL63</accession>
<sequence>MDCGIINLRERHFCFMESKSSRKVILIIVVILLVGSAAAFFWFNNQRENGVQFGSSGIQKSLTAGCGNSLCEEGETFSSCPMDCYNPESSGPELAKLALTSSDFPPPHQGTTPNEKTSWVKFFDQLVDESYVWPSLQNKGALAIYETITQLTGPNDLSWYQWGRLEQYILVFPSDKISKAFDESLSMDFLSKISAQEREKISFQELPDPAVGEKSKALKLKFGVGDENGRTVKYIIVFVKKGFLEFLMFSGEKYEYQVFPPLARKAAEKIQ</sequence>
<dbReference type="AlphaFoldDB" id="A0A1G2BL63"/>
<organism evidence="2 3">
    <name type="scientific">Candidatus Komeilibacteria bacterium RIFCSPHIGHO2_01_FULL_52_14</name>
    <dbReference type="NCBI Taxonomy" id="1798549"/>
    <lineage>
        <taxon>Bacteria</taxon>
        <taxon>Candidatus Komeiliibacteriota</taxon>
    </lineage>
</organism>
<evidence type="ECO:0000313" key="2">
    <source>
        <dbReference type="EMBL" id="OGY89259.1"/>
    </source>
</evidence>
<gene>
    <name evidence="2" type="ORF">A2677_03385</name>
</gene>
<dbReference type="EMBL" id="MHKK01000038">
    <property type="protein sequence ID" value="OGY89259.1"/>
    <property type="molecule type" value="Genomic_DNA"/>
</dbReference>
<protein>
    <submittedName>
        <fullName evidence="2">Uncharacterized protein</fullName>
    </submittedName>
</protein>
<keyword evidence="1" id="KW-1133">Transmembrane helix</keyword>